<evidence type="ECO:0000313" key="1">
    <source>
        <dbReference type="EMBL" id="MBW0522370.1"/>
    </source>
</evidence>
<dbReference type="EMBL" id="AVOT02029514">
    <property type="protein sequence ID" value="MBW0522370.1"/>
    <property type="molecule type" value="Genomic_DNA"/>
</dbReference>
<dbReference type="Proteomes" id="UP000765509">
    <property type="component" value="Unassembled WGS sequence"/>
</dbReference>
<reference evidence="1" key="1">
    <citation type="submission" date="2021-03" db="EMBL/GenBank/DDBJ databases">
        <title>Draft genome sequence of rust myrtle Austropuccinia psidii MF-1, a brazilian biotype.</title>
        <authorList>
            <person name="Quecine M.C."/>
            <person name="Pachon D.M.R."/>
            <person name="Bonatelli M.L."/>
            <person name="Correr F.H."/>
            <person name="Franceschini L.M."/>
            <person name="Leite T.F."/>
            <person name="Margarido G.R.A."/>
            <person name="Almeida C.A."/>
            <person name="Ferrarezi J.A."/>
            <person name="Labate C.A."/>
        </authorList>
    </citation>
    <scope>NUCLEOTIDE SEQUENCE</scope>
    <source>
        <strain evidence="1">MF-1</strain>
    </source>
</reference>
<organism evidence="1 2">
    <name type="scientific">Austropuccinia psidii MF-1</name>
    <dbReference type="NCBI Taxonomy" id="1389203"/>
    <lineage>
        <taxon>Eukaryota</taxon>
        <taxon>Fungi</taxon>
        <taxon>Dikarya</taxon>
        <taxon>Basidiomycota</taxon>
        <taxon>Pucciniomycotina</taxon>
        <taxon>Pucciniomycetes</taxon>
        <taxon>Pucciniales</taxon>
        <taxon>Sphaerophragmiaceae</taxon>
        <taxon>Austropuccinia</taxon>
    </lineage>
</organism>
<keyword evidence="2" id="KW-1185">Reference proteome</keyword>
<proteinExistence type="predicted"/>
<name>A0A9Q3I122_9BASI</name>
<comment type="caution">
    <text evidence="1">The sequence shown here is derived from an EMBL/GenBank/DDBJ whole genome shotgun (WGS) entry which is preliminary data.</text>
</comment>
<sequence length="194" mass="22173">MERQEDQGEYAQEGQQRVSLNEVEQVKHNSEHVAHELRIFKRSEGEYPLAKRMQAQVVLHHPNLYSLHCSIEYTFVNVCCGAQKKLYNNVTCNHANTLSQISQLQPFDAPFWRAPPNYPTDACVIQVNPQAFICTPQQVIHRQLSHAWKTFYFQSSGQLFSWSAGQLDFRCSPARAWKPEANQCGFASASSALE</sequence>
<protein>
    <submittedName>
        <fullName evidence="1">Uncharacterized protein</fullName>
    </submittedName>
</protein>
<accession>A0A9Q3I122</accession>
<evidence type="ECO:0000313" key="2">
    <source>
        <dbReference type="Proteomes" id="UP000765509"/>
    </source>
</evidence>
<gene>
    <name evidence="1" type="ORF">O181_062085</name>
</gene>
<dbReference type="AlphaFoldDB" id="A0A9Q3I122"/>